<proteinExistence type="predicted"/>
<accession>A0A4V2UUQ9</accession>
<comment type="caution">
    <text evidence="1">The sequence shown here is derived from an EMBL/GenBank/DDBJ whole genome shotgun (WGS) entry which is preliminary data.</text>
</comment>
<keyword evidence="2" id="KW-1185">Reference proteome</keyword>
<organism evidence="1 2">
    <name type="scientific">Pseudofulvimonas gallinarii</name>
    <dbReference type="NCBI Taxonomy" id="634155"/>
    <lineage>
        <taxon>Bacteria</taxon>
        <taxon>Pseudomonadati</taxon>
        <taxon>Pseudomonadota</taxon>
        <taxon>Gammaproteobacteria</taxon>
        <taxon>Lysobacterales</taxon>
        <taxon>Rhodanobacteraceae</taxon>
        <taxon>Pseudofulvimonas</taxon>
    </lineage>
</organism>
<dbReference type="Proteomes" id="UP000294599">
    <property type="component" value="Unassembled WGS sequence"/>
</dbReference>
<gene>
    <name evidence="1" type="ORF">EDC25_13410</name>
</gene>
<reference evidence="1 2" key="1">
    <citation type="submission" date="2019-03" db="EMBL/GenBank/DDBJ databases">
        <title>Genomic Encyclopedia of Type Strains, Phase IV (KMG-IV): sequencing the most valuable type-strain genomes for metagenomic binning, comparative biology and taxonomic classification.</title>
        <authorList>
            <person name="Goeker M."/>
        </authorList>
    </citation>
    <scope>NUCLEOTIDE SEQUENCE [LARGE SCALE GENOMIC DNA]</scope>
    <source>
        <strain evidence="1 2">DSM 21944</strain>
    </source>
</reference>
<evidence type="ECO:0008006" key="3">
    <source>
        <dbReference type="Google" id="ProtNLM"/>
    </source>
</evidence>
<sequence>MDDIALNTRVKPVAISSPCVGVCTLDGDGYCIGCARTGAEIGAWLSLDESERQRMMDEVLPQREAERVRR</sequence>
<dbReference type="PANTHER" id="PTHR35175:SF2">
    <property type="entry name" value="DUF1289 DOMAIN-CONTAINING PROTEIN"/>
    <property type="match status" value="1"/>
</dbReference>
<evidence type="ECO:0000313" key="1">
    <source>
        <dbReference type="EMBL" id="TCS92528.1"/>
    </source>
</evidence>
<protein>
    <recommendedName>
        <fullName evidence="3">Fe-S protein YdhL (DUF1289 family)</fullName>
    </recommendedName>
</protein>
<name>A0A4V2UUQ9_9GAMM</name>
<dbReference type="Pfam" id="PF06945">
    <property type="entry name" value="DUF1289"/>
    <property type="match status" value="1"/>
</dbReference>
<dbReference type="InterPro" id="IPR010710">
    <property type="entry name" value="DUF1289"/>
</dbReference>
<dbReference type="PANTHER" id="PTHR35175">
    <property type="entry name" value="DUF1289 DOMAIN-CONTAINING PROTEIN"/>
    <property type="match status" value="1"/>
</dbReference>
<dbReference type="EMBL" id="SMAF01000034">
    <property type="protein sequence ID" value="TCS92528.1"/>
    <property type="molecule type" value="Genomic_DNA"/>
</dbReference>
<dbReference type="AlphaFoldDB" id="A0A4V2UUQ9"/>
<evidence type="ECO:0000313" key="2">
    <source>
        <dbReference type="Proteomes" id="UP000294599"/>
    </source>
</evidence>